<reference evidence="1" key="1">
    <citation type="journal article" date="2020" name="mSystems">
        <title>Genome- and Community-Level Interaction Insights into Carbon Utilization and Element Cycling Functions of Hydrothermarchaeota in Hydrothermal Sediment.</title>
        <authorList>
            <person name="Zhou Z."/>
            <person name="Liu Y."/>
            <person name="Xu W."/>
            <person name="Pan J."/>
            <person name="Luo Z.H."/>
            <person name="Li M."/>
        </authorList>
    </citation>
    <scope>NUCLEOTIDE SEQUENCE [LARGE SCALE GENOMIC DNA]</scope>
    <source>
        <strain evidence="1">SpSt-34</strain>
    </source>
</reference>
<evidence type="ECO:0000313" key="1">
    <source>
        <dbReference type="EMBL" id="HEN27814.1"/>
    </source>
</evidence>
<name>A0A7C2P494_UNCW3</name>
<proteinExistence type="predicted"/>
<dbReference type="EMBL" id="DSOL01000119">
    <property type="protein sequence ID" value="HEN27814.1"/>
    <property type="molecule type" value="Genomic_DNA"/>
</dbReference>
<protein>
    <submittedName>
        <fullName evidence="1">Uncharacterized protein</fullName>
    </submittedName>
</protein>
<accession>A0A7C2P494</accession>
<sequence length="221" mass="25853">MQNNILIDPSLLVSEIKLNKLLKLVSGDMAVERYYVPASFLKVLYEFELKPNFEVISYFKDREKFIDLHYLPELRYRLERFEGEGKLKKFELKNGQMEKEKYINFFESLKNNTKNDKIARILLEEWVFLQEKSLVISRIKKPFKEFVKAGAICICFEFARRTFDYAASRTVKKDRDLLTSVDRLRAVAKWVAVGSSGILLPDGFPKNLINVGVGFFLLFDP</sequence>
<gene>
    <name evidence="1" type="ORF">ENQ77_03980</name>
</gene>
<organism evidence="1">
    <name type="scientific">candidate division WOR-3 bacterium</name>
    <dbReference type="NCBI Taxonomy" id="2052148"/>
    <lineage>
        <taxon>Bacteria</taxon>
        <taxon>Bacteria division WOR-3</taxon>
    </lineage>
</organism>
<dbReference type="AlphaFoldDB" id="A0A7C2P494"/>
<comment type="caution">
    <text evidence="1">The sequence shown here is derived from an EMBL/GenBank/DDBJ whole genome shotgun (WGS) entry which is preliminary data.</text>
</comment>